<evidence type="ECO:0000313" key="3">
    <source>
        <dbReference type="Proteomes" id="UP000593564"/>
    </source>
</evidence>
<comment type="caution">
    <text evidence="2">The sequence shown here is derived from an EMBL/GenBank/DDBJ whole genome shotgun (WGS) entry which is preliminary data.</text>
</comment>
<evidence type="ECO:0000313" key="2">
    <source>
        <dbReference type="EMBL" id="KAF5935607.1"/>
    </source>
</evidence>
<feature type="region of interest" description="Disordered" evidence="1">
    <location>
        <begin position="1"/>
        <end position="50"/>
    </location>
</feature>
<reference evidence="2 3" key="2">
    <citation type="submission" date="2020-07" db="EMBL/GenBank/DDBJ databases">
        <title>Genome assembly of wild tea tree DASZ reveals pedigree and selection history of tea varieties.</title>
        <authorList>
            <person name="Zhang W."/>
        </authorList>
    </citation>
    <scope>NUCLEOTIDE SEQUENCE [LARGE SCALE GENOMIC DNA]</scope>
    <source>
        <strain evidence="3">cv. G240</strain>
        <tissue evidence="2">Leaf</tissue>
    </source>
</reference>
<organism evidence="2 3">
    <name type="scientific">Camellia sinensis</name>
    <name type="common">Tea plant</name>
    <name type="synonym">Thea sinensis</name>
    <dbReference type="NCBI Taxonomy" id="4442"/>
    <lineage>
        <taxon>Eukaryota</taxon>
        <taxon>Viridiplantae</taxon>
        <taxon>Streptophyta</taxon>
        <taxon>Embryophyta</taxon>
        <taxon>Tracheophyta</taxon>
        <taxon>Spermatophyta</taxon>
        <taxon>Magnoliopsida</taxon>
        <taxon>eudicotyledons</taxon>
        <taxon>Gunneridae</taxon>
        <taxon>Pentapetalae</taxon>
        <taxon>asterids</taxon>
        <taxon>Ericales</taxon>
        <taxon>Theaceae</taxon>
        <taxon>Camellia</taxon>
    </lineage>
</organism>
<accession>A0A7J7G4W8</accession>
<gene>
    <name evidence="2" type="ORF">HYC85_026736</name>
</gene>
<feature type="compositionally biased region" description="Low complexity" evidence="1">
    <location>
        <begin position="19"/>
        <end position="41"/>
    </location>
</feature>
<dbReference type="AlphaFoldDB" id="A0A7J7G4W8"/>
<evidence type="ECO:0000256" key="1">
    <source>
        <dbReference type="SAM" id="MobiDB-lite"/>
    </source>
</evidence>
<proteinExistence type="predicted"/>
<keyword evidence="3" id="KW-1185">Reference proteome</keyword>
<sequence>MRSTSDAPIAPSYPFRSASTPPLDHSSPLSLTTTTSRLKSSVDASFTNPT</sequence>
<dbReference type="EMBL" id="JACBKZ010000013">
    <property type="protein sequence ID" value="KAF5935607.1"/>
    <property type="molecule type" value="Genomic_DNA"/>
</dbReference>
<reference evidence="3" key="1">
    <citation type="journal article" date="2020" name="Nat. Commun.">
        <title>Genome assembly of wild tea tree DASZ reveals pedigree and selection history of tea varieties.</title>
        <authorList>
            <person name="Zhang W."/>
            <person name="Zhang Y."/>
            <person name="Qiu H."/>
            <person name="Guo Y."/>
            <person name="Wan H."/>
            <person name="Zhang X."/>
            <person name="Scossa F."/>
            <person name="Alseekh S."/>
            <person name="Zhang Q."/>
            <person name="Wang P."/>
            <person name="Xu L."/>
            <person name="Schmidt M.H."/>
            <person name="Jia X."/>
            <person name="Li D."/>
            <person name="Zhu A."/>
            <person name="Guo F."/>
            <person name="Chen W."/>
            <person name="Ni D."/>
            <person name="Usadel B."/>
            <person name="Fernie A.R."/>
            <person name="Wen W."/>
        </authorList>
    </citation>
    <scope>NUCLEOTIDE SEQUENCE [LARGE SCALE GENOMIC DNA]</scope>
    <source>
        <strain evidence="3">cv. G240</strain>
    </source>
</reference>
<protein>
    <submittedName>
        <fullName evidence="2">Uncharacterized protein</fullName>
    </submittedName>
</protein>
<name>A0A7J7G4W8_CAMSI</name>
<dbReference type="Proteomes" id="UP000593564">
    <property type="component" value="Unassembled WGS sequence"/>
</dbReference>